<gene>
    <name evidence="2" type="ORF">D6C91_01432</name>
</gene>
<sequence>MSANDIAELEASSDCTPIFLFRAYTLDGMKHTNGLTTPRLYAPSAAFIPDLKHRAGNMDFLQMRRSIYDIPQEELRPMLGDHLLWKDRIQDELLSHTSSCLFGIVHLLLRHLKGQGEGYLAIINRTRAFRLERWYKQQPENAKEPGLVRFHYGPRLCDKIDIFNHNWVCQMSVPGLHYRKFTHEYITQGLFGYPEDDVLQHASWADLVSAGIFELLPDLKVQCRERPSGLYTTLRGLRSSNFERTRASKITENEMEAAEKLAWLHTLSSAEEKEEGDRPQLWALLNYLTFRKREAGDGLFQDRIRQLGYTRSDFDEGLHAGFEVLPSNLPELHSLYHLAADVQSVVGGQPLNPLVLVRTFAQNPRSQALMLRNDADYEALCTPTLTSSSEGYEIKQRCGLTCDCYIWGKIRKRKHAPIGGTVDQEDNDDNVDQDSVDALEKTGDGDLKEGLGGLDHDLKRQKTAPTLSIIDSEEDEIGKSCMAQIQKQTVLEETNTLLLTYKYVGRSYYY</sequence>
<dbReference type="EMBL" id="QZBM01000030">
    <property type="protein sequence ID" value="THZ29736.1"/>
    <property type="molecule type" value="Genomic_DNA"/>
</dbReference>
<reference evidence="2 3" key="1">
    <citation type="submission" date="2018-10" db="EMBL/GenBank/DDBJ databases">
        <title>Fifty Aureobasidium pullulans genomes reveal a recombining polyextremotolerant generalist.</title>
        <authorList>
            <person name="Gostincar C."/>
            <person name="Turk M."/>
            <person name="Zajc J."/>
            <person name="Gunde-Cimerman N."/>
        </authorList>
    </citation>
    <scope>NUCLEOTIDE SEQUENCE [LARGE SCALE GENOMIC DNA]</scope>
    <source>
        <strain evidence="2 3">EXF-3863</strain>
    </source>
</reference>
<evidence type="ECO:0000256" key="1">
    <source>
        <dbReference type="SAM" id="MobiDB-lite"/>
    </source>
</evidence>
<name>A0A4S9TYB0_AURPU</name>
<dbReference type="AlphaFoldDB" id="A0A4S9TYB0"/>
<proteinExistence type="predicted"/>
<feature type="compositionally biased region" description="Acidic residues" evidence="1">
    <location>
        <begin position="423"/>
        <end position="437"/>
    </location>
</feature>
<protein>
    <submittedName>
        <fullName evidence="2">Uncharacterized protein</fullName>
    </submittedName>
</protein>
<evidence type="ECO:0000313" key="2">
    <source>
        <dbReference type="EMBL" id="THZ29736.1"/>
    </source>
</evidence>
<dbReference type="Proteomes" id="UP000308005">
    <property type="component" value="Unassembled WGS sequence"/>
</dbReference>
<feature type="region of interest" description="Disordered" evidence="1">
    <location>
        <begin position="418"/>
        <end position="455"/>
    </location>
</feature>
<feature type="compositionally biased region" description="Basic and acidic residues" evidence="1">
    <location>
        <begin position="438"/>
        <end position="455"/>
    </location>
</feature>
<comment type="caution">
    <text evidence="2">The sequence shown here is derived from an EMBL/GenBank/DDBJ whole genome shotgun (WGS) entry which is preliminary data.</text>
</comment>
<organism evidence="2 3">
    <name type="scientific">Aureobasidium pullulans</name>
    <name type="common">Black yeast</name>
    <name type="synonym">Pullularia pullulans</name>
    <dbReference type="NCBI Taxonomy" id="5580"/>
    <lineage>
        <taxon>Eukaryota</taxon>
        <taxon>Fungi</taxon>
        <taxon>Dikarya</taxon>
        <taxon>Ascomycota</taxon>
        <taxon>Pezizomycotina</taxon>
        <taxon>Dothideomycetes</taxon>
        <taxon>Dothideomycetidae</taxon>
        <taxon>Dothideales</taxon>
        <taxon>Saccotheciaceae</taxon>
        <taxon>Aureobasidium</taxon>
    </lineage>
</organism>
<accession>A0A4S9TYB0</accession>
<evidence type="ECO:0000313" key="3">
    <source>
        <dbReference type="Proteomes" id="UP000308005"/>
    </source>
</evidence>